<organism evidence="8 9">
    <name type="scientific">Niallia alba</name>
    <dbReference type="NCBI Taxonomy" id="2729105"/>
    <lineage>
        <taxon>Bacteria</taxon>
        <taxon>Bacillati</taxon>
        <taxon>Bacillota</taxon>
        <taxon>Bacilli</taxon>
        <taxon>Bacillales</taxon>
        <taxon>Bacillaceae</taxon>
        <taxon>Niallia</taxon>
    </lineage>
</organism>
<evidence type="ECO:0000256" key="4">
    <source>
        <dbReference type="ARBA" id="ARBA00022692"/>
    </source>
</evidence>
<dbReference type="EMBL" id="JABBPK010000001">
    <property type="protein sequence ID" value="NMO78919.1"/>
    <property type="molecule type" value="Genomic_DNA"/>
</dbReference>
<reference evidence="8 9" key="1">
    <citation type="submission" date="2020-04" db="EMBL/GenBank/DDBJ databases">
        <title>Bacillus sp. UniB3 isolated from commercial digestive syrup.</title>
        <authorList>
            <person name="Thorat V."/>
            <person name="Kirdat K."/>
            <person name="Tiwarekar B."/>
            <person name="Yadav A."/>
        </authorList>
    </citation>
    <scope>NUCLEOTIDE SEQUENCE [LARGE SCALE GENOMIC DNA]</scope>
    <source>
        <strain evidence="8 9">UniB3</strain>
    </source>
</reference>
<accession>A0A7Y0PPW8</accession>
<feature type="transmembrane region" description="Helical" evidence="7">
    <location>
        <begin position="73"/>
        <end position="94"/>
    </location>
</feature>
<keyword evidence="5 7" id="KW-1133">Transmembrane helix</keyword>
<keyword evidence="4 7" id="KW-0812">Transmembrane</keyword>
<dbReference type="InterPro" id="IPR052518">
    <property type="entry name" value="CHR_Transporter"/>
</dbReference>
<feature type="transmembrane region" description="Helical" evidence="7">
    <location>
        <begin position="133"/>
        <end position="153"/>
    </location>
</feature>
<dbReference type="RefSeq" id="WP_016202360.1">
    <property type="nucleotide sequence ID" value="NZ_JABBPK010000001.1"/>
</dbReference>
<proteinExistence type="inferred from homology"/>
<feature type="transmembrane region" description="Helical" evidence="7">
    <location>
        <begin position="160"/>
        <end position="178"/>
    </location>
</feature>
<evidence type="ECO:0000256" key="1">
    <source>
        <dbReference type="ARBA" id="ARBA00004651"/>
    </source>
</evidence>
<dbReference type="GO" id="GO:0005886">
    <property type="term" value="C:plasma membrane"/>
    <property type="evidence" value="ECO:0007669"/>
    <property type="project" value="UniProtKB-SubCell"/>
</dbReference>
<keyword evidence="3" id="KW-1003">Cell membrane</keyword>
<name>A0A7Y0PPW8_9BACI</name>
<evidence type="ECO:0000313" key="9">
    <source>
        <dbReference type="Proteomes" id="UP000588491"/>
    </source>
</evidence>
<comment type="subcellular location">
    <subcellularLocation>
        <location evidence="1">Cell membrane</location>
        <topology evidence="1">Multi-pass membrane protein</topology>
    </subcellularLocation>
</comment>
<dbReference type="AlphaFoldDB" id="A0A7Y0PPW8"/>
<evidence type="ECO:0000313" key="8">
    <source>
        <dbReference type="EMBL" id="NMO78919.1"/>
    </source>
</evidence>
<gene>
    <name evidence="8" type="ORF">HHU08_18330</name>
</gene>
<dbReference type="PANTHER" id="PTHR43663:SF1">
    <property type="entry name" value="CHROMATE TRANSPORTER"/>
    <property type="match status" value="1"/>
</dbReference>
<dbReference type="InterPro" id="IPR003370">
    <property type="entry name" value="Chromate_transpt"/>
</dbReference>
<evidence type="ECO:0000256" key="6">
    <source>
        <dbReference type="ARBA" id="ARBA00023136"/>
    </source>
</evidence>
<dbReference type="GO" id="GO:0015109">
    <property type="term" value="F:chromate transmembrane transporter activity"/>
    <property type="evidence" value="ECO:0007669"/>
    <property type="project" value="InterPro"/>
</dbReference>
<evidence type="ECO:0000256" key="2">
    <source>
        <dbReference type="ARBA" id="ARBA00005262"/>
    </source>
</evidence>
<evidence type="ECO:0000256" key="3">
    <source>
        <dbReference type="ARBA" id="ARBA00022475"/>
    </source>
</evidence>
<evidence type="ECO:0000256" key="7">
    <source>
        <dbReference type="SAM" id="Phobius"/>
    </source>
</evidence>
<keyword evidence="6 7" id="KW-0472">Membrane</keyword>
<evidence type="ECO:0000256" key="5">
    <source>
        <dbReference type="ARBA" id="ARBA00022989"/>
    </source>
</evidence>
<feature type="transmembrane region" description="Helical" evidence="7">
    <location>
        <begin position="106"/>
        <end position="127"/>
    </location>
</feature>
<dbReference type="PANTHER" id="PTHR43663">
    <property type="entry name" value="CHROMATE TRANSPORT PROTEIN-RELATED"/>
    <property type="match status" value="1"/>
</dbReference>
<comment type="caution">
    <text evidence="8">The sequence shown here is derived from an EMBL/GenBank/DDBJ whole genome shotgun (WGS) entry which is preliminary data.</text>
</comment>
<protein>
    <submittedName>
        <fullName evidence="8">Chromate transporter</fullName>
    </submittedName>
</protein>
<keyword evidence="9" id="KW-1185">Reference proteome</keyword>
<dbReference type="Pfam" id="PF02417">
    <property type="entry name" value="Chromate_transp"/>
    <property type="match status" value="1"/>
</dbReference>
<comment type="similarity">
    <text evidence="2">Belongs to the chromate ion transporter (CHR) (TC 2.A.51) family.</text>
</comment>
<sequence>MIFVSIFLSFLVANLLGYGGGPASIPLMYEEIVNRYNWLSNTEFSNMLAFANALPGPIATKIAAYVGFGVGGWGGFFIALLATILPSAIALIFLLKIMRKHQDSVIVKGMTLLVQPVITALMLVLTFEMFQDSYHSIGIIQSGVIALVAFLLLQKWKVHPAFVIILAFLYGGLIVPHLS</sequence>
<dbReference type="Proteomes" id="UP000588491">
    <property type="component" value="Unassembled WGS sequence"/>
</dbReference>